<keyword evidence="6" id="KW-1185">Reference proteome</keyword>
<reference evidence="5 6" key="1">
    <citation type="submission" date="2023-01" db="EMBL/GenBank/DDBJ databases">
        <title>Novel species of the genus Asticcacaulis isolated from rivers.</title>
        <authorList>
            <person name="Lu H."/>
        </authorList>
    </citation>
    <scope>NUCLEOTIDE SEQUENCE [LARGE SCALE GENOMIC DNA]</scope>
    <source>
        <strain evidence="5 6">BYS171W</strain>
    </source>
</reference>
<evidence type="ECO:0000313" key="5">
    <source>
        <dbReference type="EMBL" id="MDC7685050.1"/>
    </source>
</evidence>
<dbReference type="Proteomes" id="UP001214854">
    <property type="component" value="Unassembled WGS sequence"/>
</dbReference>
<feature type="domain" description="HTH araC/xylS-type" evidence="4">
    <location>
        <begin position="211"/>
        <end position="312"/>
    </location>
</feature>
<evidence type="ECO:0000256" key="3">
    <source>
        <dbReference type="ARBA" id="ARBA00023163"/>
    </source>
</evidence>
<dbReference type="RefSeq" id="WP_272749556.1">
    <property type="nucleotide sequence ID" value="NZ_JAQQKX010000019.1"/>
</dbReference>
<dbReference type="InterPro" id="IPR020449">
    <property type="entry name" value="Tscrpt_reg_AraC-type_HTH"/>
</dbReference>
<dbReference type="InterPro" id="IPR035418">
    <property type="entry name" value="AraC-bd_2"/>
</dbReference>
<dbReference type="Pfam" id="PF14525">
    <property type="entry name" value="AraC_binding_2"/>
    <property type="match status" value="1"/>
</dbReference>
<dbReference type="PRINTS" id="PR00032">
    <property type="entry name" value="HTHARAC"/>
</dbReference>
<keyword evidence="3" id="KW-0804">Transcription</keyword>
<name>A0ABT5HY94_9CAUL</name>
<keyword evidence="1" id="KW-0805">Transcription regulation</keyword>
<accession>A0ABT5HY94</accession>
<evidence type="ECO:0000259" key="4">
    <source>
        <dbReference type="PROSITE" id="PS01124"/>
    </source>
</evidence>
<dbReference type="EMBL" id="JAQQKX010000019">
    <property type="protein sequence ID" value="MDC7685050.1"/>
    <property type="molecule type" value="Genomic_DNA"/>
</dbReference>
<dbReference type="Pfam" id="PF12833">
    <property type="entry name" value="HTH_18"/>
    <property type="match status" value="1"/>
</dbReference>
<keyword evidence="2" id="KW-0238">DNA-binding</keyword>
<proteinExistence type="predicted"/>
<gene>
    <name evidence="5" type="ORF">PQU92_17330</name>
</gene>
<dbReference type="PROSITE" id="PS01124">
    <property type="entry name" value="HTH_ARAC_FAMILY_2"/>
    <property type="match status" value="1"/>
</dbReference>
<evidence type="ECO:0000313" key="6">
    <source>
        <dbReference type="Proteomes" id="UP001214854"/>
    </source>
</evidence>
<dbReference type="PANTHER" id="PTHR46796:SF6">
    <property type="entry name" value="ARAC SUBFAMILY"/>
    <property type="match status" value="1"/>
</dbReference>
<comment type="caution">
    <text evidence="5">The sequence shown here is derived from an EMBL/GenBank/DDBJ whole genome shotgun (WGS) entry which is preliminary data.</text>
</comment>
<sequence length="317" mass="35092">MPLWKFSVDTVPETERQAAWVDVLRRLKLPVADLSSLSRVRGSVMVTTTPLGCEFAVLESTPQTYSGRNPDHSSAVWLAVLARGEGILDHGGETTVLSPRSIIFGASGVDSTLRLTSDFRMLFIKIPQLAVSPRMITPLGQRVGILPGVSGLEKMFNGLLLNLADTLEALNDEHFQPVEQSMIEFLVACLASDGRIESKGGAAGARAFHLRRICQKIETLLHDPELSLLKVAAENGVSPRYVQKLFTGAQMTFSNYLKTRRLERCYADLISPVHAQLSVSEICFRWGFNDAAHFSRTFRERFGLSPSKHRQSGQPRI</sequence>
<dbReference type="InterPro" id="IPR018060">
    <property type="entry name" value="HTH_AraC"/>
</dbReference>
<organism evidence="5 6">
    <name type="scientific">Asticcacaulis aquaticus</name>
    <dbReference type="NCBI Taxonomy" id="2984212"/>
    <lineage>
        <taxon>Bacteria</taxon>
        <taxon>Pseudomonadati</taxon>
        <taxon>Pseudomonadota</taxon>
        <taxon>Alphaproteobacteria</taxon>
        <taxon>Caulobacterales</taxon>
        <taxon>Caulobacteraceae</taxon>
        <taxon>Asticcacaulis</taxon>
    </lineage>
</organism>
<dbReference type="InterPro" id="IPR050204">
    <property type="entry name" value="AraC_XylS_family_regulators"/>
</dbReference>
<evidence type="ECO:0000256" key="1">
    <source>
        <dbReference type="ARBA" id="ARBA00023015"/>
    </source>
</evidence>
<evidence type="ECO:0000256" key="2">
    <source>
        <dbReference type="ARBA" id="ARBA00023125"/>
    </source>
</evidence>
<dbReference type="SMART" id="SM00342">
    <property type="entry name" value="HTH_ARAC"/>
    <property type="match status" value="1"/>
</dbReference>
<dbReference type="InterPro" id="IPR009057">
    <property type="entry name" value="Homeodomain-like_sf"/>
</dbReference>
<dbReference type="Gene3D" id="1.10.10.60">
    <property type="entry name" value="Homeodomain-like"/>
    <property type="match status" value="1"/>
</dbReference>
<protein>
    <submittedName>
        <fullName evidence="5">Helix-turn-helix domain-containing protein</fullName>
    </submittedName>
</protein>
<dbReference type="SUPFAM" id="SSF46689">
    <property type="entry name" value="Homeodomain-like"/>
    <property type="match status" value="1"/>
</dbReference>
<dbReference type="PANTHER" id="PTHR46796">
    <property type="entry name" value="HTH-TYPE TRANSCRIPTIONAL ACTIVATOR RHAS-RELATED"/>
    <property type="match status" value="1"/>
</dbReference>